<evidence type="ECO:0000256" key="3">
    <source>
        <dbReference type="ARBA" id="ARBA00013208"/>
    </source>
</evidence>
<evidence type="ECO:0000313" key="9">
    <source>
        <dbReference type="Proteomes" id="UP000230232"/>
    </source>
</evidence>
<keyword evidence="6" id="KW-0812">Transmembrane</keyword>
<dbReference type="PANTHER" id="PTHR43390">
    <property type="entry name" value="SIGNAL PEPTIDASE I"/>
    <property type="match status" value="1"/>
</dbReference>
<dbReference type="CDD" id="cd06530">
    <property type="entry name" value="S26_SPase_I"/>
    <property type="match status" value="1"/>
</dbReference>
<keyword evidence="6" id="KW-0472">Membrane</keyword>
<evidence type="ECO:0000313" key="8">
    <source>
        <dbReference type="EMBL" id="PIR41117.1"/>
    </source>
</evidence>
<evidence type="ECO:0000256" key="2">
    <source>
        <dbReference type="ARBA" id="ARBA00009370"/>
    </source>
</evidence>
<dbReference type="InterPro" id="IPR019758">
    <property type="entry name" value="Pept_S26A_signal_pept_1_CS"/>
</dbReference>
<dbReference type="EC" id="3.4.21.89" evidence="3 6"/>
<proteinExistence type="inferred from homology"/>
<dbReference type="InterPro" id="IPR036286">
    <property type="entry name" value="LexA/Signal_pep-like_sf"/>
</dbReference>
<dbReference type="GO" id="GO:0004252">
    <property type="term" value="F:serine-type endopeptidase activity"/>
    <property type="evidence" value="ECO:0007669"/>
    <property type="project" value="InterPro"/>
</dbReference>
<organism evidence="8 9">
    <name type="scientific">Candidatus Yanofskybacteria bacterium CG10_big_fil_rev_8_21_14_0_10_46_23</name>
    <dbReference type="NCBI Taxonomy" id="1975098"/>
    <lineage>
        <taxon>Bacteria</taxon>
        <taxon>Candidatus Yanofskyibacteriota</taxon>
    </lineage>
</organism>
<dbReference type="PROSITE" id="PS00760">
    <property type="entry name" value="SPASE_I_2"/>
    <property type="match status" value="1"/>
</dbReference>
<gene>
    <name evidence="8" type="primary">lepB</name>
    <name evidence="8" type="ORF">COV31_03175</name>
</gene>
<accession>A0A2H0R3N5</accession>
<evidence type="ECO:0000256" key="5">
    <source>
        <dbReference type="PIRSR" id="PIRSR600223-1"/>
    </source>
</evidence>
<evidence type="ECO:0000256" key="1">
    <source>
        <dbReference type="ARBA" id="ARBA00000677"/>
    </source>
</evidence>
<dbReference type="Proteomes" id="UP000230232">
    <property type="component" value="Unassembled WGS sequence"/>
</dbReference>
<sequence length="204" mass="23427">MQENQTDADSRADEKDSLQLRREAKAFIWETLKIVIISLAIIIPIRYFVVQPFFVRGASMQPNFQNNDYILIDEISYRFKSPSRGEVVVFRSPEDTAQFFIKRIIGLPGETIQIRDGQVRIFNEQEPQGIVLSETYLPDNLQTDGVITVKVDPNEYFVMGDNRPNSSDSRRWGPVNTTLITGRVLVRVWPLSDFGHPGLPTYNF</sequence>
<keyword evidence="6" id="KW-0645">Protease</keyword>
<dbReference type="PROSITE" id="PS00761">
    <property type="entry name" value="SPASE_I_3"/>
    <property type="match status" value="1"/>
</dbReference>
<dbReference type="Gene3D" id="2.10.109.10">
    <property type="entry name" value="Umud Fragment, subunit A"/>
    <property type="match status" value="1"/>
</dbReference>
<evidence type="ECO:0000256" key="6">
    <source>
        <dbReference type="RuleBase" id="RU362042"/>
    </source>
</evidence>
<dbReference type="GO" id="GO:0009003">
    <property type="term" value="F:signal peptidase activity"/>
    <property type="evidence" value="ECO:0007669"/>
    <property type="project" value="UniProtKB-EC"/>
</dbReference>
<dbReference type="InterPro" id="IPR000223">
    <property type="entry name" value="Pept_S26A_signal_pept_1"/>
</dbReference>
<feature type="active site" evidence="5">
    <location>
        <position position="102"/>
    </location>
</feature>
<evidence type="ECO:0000256" key="4">
    <source>
        <dbReference type="ARBA" id="ARBA00022801"/>
    </source>
</evidence>
<dbReference type="NCBIfam" id="TIGR02227">
    <property type="entry name" value="sigpep_I_bact"/>
    <property type="match status" value="1"/>
</dbReference>
<comment type="similarity">
    <text evidence="2 6">Belongs to the peptidase S26 family.</text>
</comment>
<evidence type="ECO:0000259" key="7">
    <source>
        <dbReference type="Pfam" id="PF10502"/>
    </source>
</evidence>
<dbReference type="GO" id="GO:0006465">
    <property type="term" value="P:signal peptide processing"/>
    <property type="evidence" value="ECO:0007669"/>
    <property type="project" value="InterPro"/>
</dbReference>
<dbReference type="SUPFAM" id="SSF51306">
    <property type="entry name" value="LexA/Signal peptidase"/>
    <property type="match status" value="1"/>
</dbReference>
<dbReference type="InterPro" id="IPR019533">
    <property type="entry name" value="Peptidase_S26"/>
</dbReference>
<keyword evidence="6" id="KW-1133">Transmembrane helix</keyword>
<dbReference type="AlphaFoldDB" id="A0A2H0R3N5"/>
<comment type="subcellular location">
    <subcellularLocation>
        <location evidence="6">Membrane</location>
        <topology evidence="6">Single-pass type II membrane protein</topology>
    </subcellularLocation>
</comment>
<protein>
    <recommendedName>
        <fullName evidence="3 6">Signal peptidase I</fullName>
        <ecNumber evidence="3 6">3.4.21.89</ecNumber>
    </recommendedName>
</protein>
<reference evidence="8 9" key="1">
    <citation type="submission" date="2017-09" db="EMBL/GenBank/DDBJ databases">
        <title>Depth-based differentiation of microbial function through sediment-hosted aquifers and enrichment of novel symbionts in the deep terrestrial subsurface.</title>
        <authorList>
            <person name="Probst A.J."/>
            <person name="Ladd B."/>
            <person name="Jarett J.K."/>
            <person name="Geller-Mcgrath D.E."/>
            <person name="Sieber C.M."/>
            <person name="Emerson J.B."/>
            <person name="Anantharaman K."/>
            <person name="Thomas B.C."/>
            <person name="Malmstrom R."/>
            <person name="Stieglmeier M."/>
            <person name="Klingl A."/>
            <person name="Woyke T."/>
            <person name="Ryan C.M."/>
            <person name="Banfield J.F."/>
        </authorList>
    </citation>
    <scope>NUCLEOTIDE SEQUENCE [LARGE SCALE GENOMIC DNA]</scope>
    <source>
        <strain evidence="8">CG10_big_fil_rev_8_21_14_0_10_46_23</strain>
    </source>
</reference>
<feature type="transmembrane region" description="Helical" evidence="6">
    <location>
        <begin position="27"/>
        <end position="49"/>
    </location>
</feature>
<dbReference type="PANTHER" id="PTHR43390:SF1">
    <property type="entry name" value="CHLOROPLAST PROCESSING PEPTIDASE"/>
    <property type="match status" value="1"/>
</dbReference>
<name>A0A2H0R3N5_9BACT</name>
<dbReference type="EMBL" id="PCXO01000012">
    <property type="protein sequence ID" value="PIR41117.1"/>
    <property type="molecule type" value="Genomic_DNA"/>
</dbReference>
<dbReference type="PRINTS" id="PR00727">
    <property type="entry name" value="LEADERPTASE"/>
</dbReference>
<feature type="domain" description="Peptidase S26" evidence="7">
    <location>
        <begin position="29"/>
        <end position="189"/>
    </location>
</feature>
<keyword evidence="4 6" id="KW-0378">Hydrolase</keyword>
<dbReference type="Pfam" id="PF10502">
    <property type="entry name" value="Peptidase_S26"/>
    <property type="match status" value="1"/>
</dbReference>
<dbReference type="GO" id="GO:0016020">
    <property type="term" value="C:membrane"/>
    <property type="evidence" value="ECO:0007669"/>
    <property type="project" value="UniProtKB-SubCell"/>
</dbReference>
<comment type="caution">
    <text evidence="8">The sequence shown here is derived from an EMBL/GenBank/DDBJ whole genome shotgun (WGS) entry which is preliminary data.</text>
</comment>
<dbReference type="InterPro" id="IPR019757">
    <property type="entry name" value="Pept_S26A_signal_pept_1_Lys-AS"/>
</dbReference>
<comment type="catalytic activity">
    <reaction evidence="1 6">
        <text>Cleavage of hydrophobic, N-terminal signal or leader sequences from secreted and periplasmic proteins.</text>
        <dbReference type="EC" id="3.4.21.89"/>
    </reaction>
</comment>
<feature type="active site" evidence="5">
    <location>
        <position position="59"/>
    </location>
</feature>